<sequence>GRRPGTHGRLLQRAFGLDVADAGGGLRAARTAAVRPLLRLSTSDGPSLGTELLLLAAHNGLRIAQVPVTGAVAGVRLGERLVGLARVAHAMATGRADLGAPGARPARLAPAVTLLRFGLFGVVGLMSGLLYVALYLGLRTVVPPALANLAALVLGAVANTEVNRRWTFAGRRVAPVGTHLRSGVLFALHYLVMTGAVTAAVHLNPSAGRLGEVAVLLASSLAVSVLRFVGLDRWVFRTGGTRRRKASSAE</sequence>
<reference evidence="9" key="1">
    <citation type="journal article" date="2019" name="Int. J. Syst. Evol. Microbiol.">
        <title>The Global Catalogue of Microorganisms (GCM) 10K type strain sequencing project: providing services to taxonomists for standard genome sequencing and annotation.</title>
        <authorList>
            <consortium name="The Broad Institute Genomics Platform"/>
            <consortium name="The Broad Institute Genome Sequencing Center for Infectious Disease"/>
            <person name="Wu L."/>
            <person name="Ma J."/>
        </authorList>
    </citation>
    <scope>NUCLEOTIDE SEQUENCE [LARGE SCALE GENOMIC DNA]</scope>
    <source>
        <strain evidence="9">CCUG 60214</strain>
    </source>
</reference>
<dbReference type="PANTHER" id="PTHR38459:SF1">
    <property type="entry name" value="PROPHAGE BACTOPRENOL-LINKED GLUCOSE TRANSLOCASE HOMOLOG"/>
    <property type="match status" value="1"/>
</dbReference>
<evidence type="ECO:0000256" key="2">
    <source>
        <dbReference type="ARBA" id="ARBA00009399"/>
    </source>
</evidence>
<organism evidence="8 9">
    <name type="scientific">Saccharothrix hoggarensis</name>
    <dbReference type="NCBI Taxonomy" id="913853"/>
    <lineage>
        <taxon>Bacteria</taxon>
        <taxon>Bacillati</taxon>
        <taxon>Actinomycetota</taxon>
        <taxon>Actinomycetes</taxon>
        <taxon>Pseudonocardiales</taxon>
        <taxon>Pseudonocardiaceae</taxon>
        <taxon>Saccharothrix</taxon>
    </lineage>
</organism>
<comment type="subcellular location">
    <subcellularLocation>
        <location evidence="1">Membrane</location>
        <topology evidence="1">Multi-pass membrane protein</topology>
    </subcellularLocation>
</comment>
<feature type="transmembrane region" description="Helical" evidence="6">
    <location>
        <begin position="142"/>
        <end position="162"/>
    </location>
</feature>
<evidence type="ECO:0000256" key="6">
    <source>
        <dbReference type="SAM" id="Phobius"/>
    </source>
</evidence>
<keyword evidence="3 6" id="KW-0812">Transmembrane</keyword>
<evidence type="ECO:0000256" key="5">
    <source>
        <dbReference type="ARBA" id="ARBA00023136"/>
    </source>
</evidence>
<comment type="similarity">
    <text evidence="2">Belongs to the GtrA family.</text>
</comment>
<dbReference type="InterPro" id="IPR007267">
    <property type="entry name" value="GtrA_DPMS_TM"/>
</dbReference>
<protein>
    <submittedName>
        <fullName evidence="8">GtrA family protein</fullName>
    </submittedName>
</protein>
<keyword evidence="4 6" id="KW-1133">Transmembrane helix</keyword>
<dbReference type="EMBL" id="JBHTLK010000324">
    <property type="protein sequence ID" value="MFD1152111.1"/>
    <property type="molecule type" value="Genomic_DNA"/>
</dbReference>
<accession>A0ABW3R576</accession>
<evidence type="ECO:0000256" key="4">
    <source>
        <dbReference type="ARBA" id="ARBA00022989"/>
    </source>
</evidence>
<proteinExistence type="inferred from homology"/>
<keyword evidence="9" id="KW-1185">Reference proteome</keyword>
<dbReference type="Proteomes" id="UP001597168">
    <property type="component" value="Unassembled WGS sequence"/>
</dbReference>
<dbReference type="Pfam" id="PF04138">
    <property type="entry name" value="GtrA_DPMS_TM"/>
    <property type="match status" value="1"/>
</dbReference>
<comment type="caution">
    <text evidence="8">The sequence shown here is derived from an EMBL/GenBank/DDBJ whole genome shotgun (WGS) entry which is preliminary data.</text>
</comment>
<feature type="domain" description="GtrA/DPMS transmembrane" evidence="7">
    <location>
        <begin position="120"/>
        <end position="236"/>
    </location>
</feature>
<dbReference type="PANTHER" id="PTHR38459">
    <property type="entry name" value="PROPHAGE BACTOPRENOL-LINKED GLUCOSE TRANSLOCASE HOMOLOG"/>
    <property type="match status" value="1"/>
</dbReference>
<feature type="non-terminal residue" evidence="8">
    <location>
        <position position="1"/>
    </location>
</feature>
<evidence type="ECO:0000313" key="8">
    <source>
        <dbReference type="EMBL" id="MFD1152111.1"/>
    </source>
</evidence>
<gene>
    <name evidence="8" type="ORF">ACFQ3T_33650</name>
</gene>
<evidence type="ECO:0000313" key="9">
    <source>
        <dbReference type="Proteomes" id="UP001597168"/>
    </source>
</evidence>
<feature type="transmembrane region" description="Helical" evidence="6">
    <location>
        <begin position="114"/>
        <end position="136"/>
    </location>
</feature>
<keyword evidence="5 6" id="KW-0472">Membrane</keyword>
<dbReference type="InterPro" id="IPR051401">
    <property type="entry name" value="GtrA_CellWall_Glycosyl"/>
</dbReference>
<evidence type="ECO:0000256" key="3">
    <source>
        <dbReference type="ARBA" id="ARBA00022692"/>
    </source>
</evidence>
<feature type="transmembrane region" description="Helical" evidence="6">
    <location>
        <begin position="213"/>
        <end position="236"/>
    </location>
</feature>
<evidence type="ECO:0000256" key="1">
    <source>
        <dbReference type="ARBA" id="ARBA00004141"/>
    </source>
</evidence>
<evidence type="ECO:0000259" key="7">
    <source>
        <dbReference type="Pfam" id="PF04138"/>
    </source>
</evidence>
<name>A0ABW3R576_9PSEU</name>
<dbReference type="RefSeq" id="WP_380729712.1">
    <property type="nucleotide sequence ID" value="NZ_JBHTLK010000324.1"/>
</dbReference>
<feature type="transmembrane region" description="Helical" evidence="6">
    <location>
        <begin position="183"/>
        <end position="201"/>
    </location>
</feature>